<comment type="catalytic activity">
    <reaction evidence="1">
        <text>S-ubiquitinyl-[E2 ubiquitin-conjugating enzyme]-L-cysteine + [acceptor protein]-L-lysine = [E2 ubiquitin-conjugating enzyme]-L-cysteine + N(6)-ubiquitinyl-[acceptor protein]-L-lysine.</text>
        <dbReference type="EC" id="2.3.2.27"/>
    </reaction>
</comment>
<dbReference type="EMBL" id="HBUF01195385">
    <property type="protein sequence ID" value="CAG6659833.1"/>
    <property type="molecule type" value="Transcribed_RNA"/>
</dbReference>
<dbReference type="SUPFAM" id="SSF57850">
    <property type="entry name" value="RING/U-box"/>
    <property type="match status" value="1"/>
</dbReference>
<name>A0A8D8QQU0_9HEMI</name>
<evidence type="ECO:0000256" key="9">
    <source>
        <dbReference type="ARBA" id="ARBA00022771"/>
    </source>
</evidence>
<dbReference type="EMBL" id="HBUF01195383">
    <property type="protein sequence ID" value="CAG6659831.1"/>
    <property type="molecule type" value="Transcribed_RNA"/>
</dbReference>
<dbReference type="EMBL" id="HBUF01357849">
    <property type="protein sequence ID" value="CAG6718733.1"/>
    <property type="molecule type" value="Transcribed_RNA"/>
</dbReference>
<evidence type="ECO:0000256" key="4">
    <source>
        <dbReference type="ARBA" id="ARBA00004906"/>
    </source>
</evidence>
<dbReference type="EMBL" id="HBUF01093704">
    <property type="protein sequence ID" value="CAG6636314.1"/>
    <property type="molecule type" value="Transcribed_RNA"/>
</dbReference>
<dbReference type="GO" id="GO:0008270">
    <property type="term" value="F:zinc ion binding"/>
    <property type="evidence" value="ECO:0007669"/>
    <property type="project" value="UniProtKB-KW"/>
</dbReference>
<keyword evidence="13 21" id="KW-1133">Transmembrane helix</keyword>
<feature type="transmembrane region" description="Helical" evidence="21">
    <location>
        <begin position="231"/>
        <end position="250"/>
    </location>
</feature>
<evidence type="ECO:0000256" key="14">
    <source>
        <dbReference type="ARBA" id="ARBA00023128"/>
    </source>
</evidence>
<feature type="region of interest" description="Disordered" evidence="20">
    <location>
        <begin position="1"/>
        <end position="20"/>
    </location>
</feature>
<evidence type="ECO:0000313" key="23">
    <source>
        <dbReference type="EMBL" id="CAG6636316.1"/>
    </source>
</evidence>
<dbReference type="EMBL" id="HBUF01357851">
    <property type="protein sequence ID" value="CAG6718735.1"/>
    <property type="molecule type" value="Transcribed_RNA"/>
</dbReference>
<dbReference type="EMBL" id="HBUF01357850">
    <property type="protein sequence ID" value="CAG6718734.1"/>
    <property type="molecule type" value="Transcribed_RNA"/>
</dbReference>
<dbReference type="EMBL" id="HBUF01357848">
    <property type="protein sequence ID" value="CAG6718732.1"/>
    <property type="molecule type" value="Transcribed_RNA"/>
</dbReference>
<evidence type="ECO:0000256" key="19">
    <source>
        <dbReference type="ARBA" id="ARBA00043231"/>
    </source>
</evidence>
<dbReference type="EMBL" id="HBUF01195384">
    <property type="protein sequence ID" value="CAG6659832.1"/>
    <property type="molecule type" value="Transcribed_RNA"/>
</dbReference>
<evidence type="ECO:0000256" key="21">
    <source>
        <dbReference type="SAM" id="Phobius"/>
    </source>
</evidence>
<keyword evidence="9" id="KW-0863">Zinc-finger</keyword>
<dbReference type="EMBL" id="HBUF01195382">
    <property type="protein sequence ID" value="CAG6659830.1"/>
    <property type="molecule type" value="Transcribed_RNA"/>
</dbReference>
<evidence type="ECO:0000256" key="20">
    <source>
        <dbReference type="SAM" id="MobiDB-lite"/>
    </source>
</evidence>
<dbReference type="PROSITE" id="PS51292">
    <property type="entry name" value="ZF_RING_CH"/>
    <property type="match status" value="1"/>
</dbReference>
<dbReference type="SMART" id="SM00744">
    <property type="entry name" value="RINGv"/>
    <property type="match status" value="1"/>
</dbReference>
<keyword evidence="10" id="KW-0833">Ubl conjugation pathway</keyword>
<sequence length="302" mass="33414">MADDTSNLTHDEEHSEHGSEVAYDENDLKYCWVCFATYEDDRSALWVQPCMCRGTSKWVHQACLNRWIDEKQKGNAFRQVACPQCNTKYLIVYPYRGGVLFRLVDQIDTAVYKLSPFIATGIVIGSLYWCAATYGAVTVMVVMGREEGLRAMKDLDAPVLLLGLPVIPVVLILGNMVTWEDKVLRLILRSCELNPSSGIDPLGSLGGPGAIGGGGGAQLPPLTPTVSATRVLCTSLMLPTIAVLCGRWLFPSMRSSLQRTLVGGVTFIVIKGILNIYNKQQKFIMLKKRRVLDFTEAQRYAS</sequence>
<proteinExistence type="predicted"/>
<evidence type="ECO:0000256" key="3">
    <source>
        <dbReference type="ARBA" id="ARBA00004294"/>
    </source>
</evidence>
<feature type="domain" description="RING-CH-type" evidence="22">
    <location>
        <begin position="23"/>
        <end position="92"/>
    </location>
</feature>
<dbReference type="AlphaFoldDB" id="A0A8D8QQU0"/>
<keyword evidence="15 21" id="KW-0472">Membrane</keyword>
<dbReference type="CDD" id="cd16701">
    <property type="entry name" value="RING_CH-C4HC3_MARCH5"/>
    <property type="match status" value="1"/>
</dbReference>
<feature type="transmembrane region" description="Helical" evidence="21">
    <location>
        <begin position="256"/>
        <end position="277"/>
    </location>
</feature>
<comment type="subcellular location">
    <subcellularLocation>
        <location evidence="2">Mitochondrion membrane</location>
        <topology evidence="2">Multi-pass membrane protein</topology>
    </subcellularLocation>
    <subcellularLocation>
        <location evidence="3">Mitochondrion outer membrane</location>
    </subcellularLocation>
</comment>
<dbReference type="EMBL" id="HBUF01357853">
    <property type="protein sequence ID" value="CAG6718737.1"/>
    <property type="molecule type" value="Transcribed_RNA"/>
</dbReference>
<dbReference type="Gene3D" id="3.30.40.10">
    <property type="entry name" value="Zinc/RING finger domain, C3HC4 (zinc finger)"/>
    <property type="match status" value="1"/>
</dbReference>
<evidence type="ECO:0000256" key="13">
    <source>
        <dbReference type="ARBA" id="ARBA00022989"/>
    </source>
</evidence>
<evidence type="ECO:0000256" key="15">
    <source>
        <dbReference type="ARBA" id="ARBA00023136"/>
    </source>
</evidence>
<evidence type="ECO:0000259" key="22">
    <source>
        <dbReference type="PROSITE" id="PS51292"/>
    </source>
</evidence>
<dbReference type="GO" id="GO:0061630">
    <property type="term" value="F:ubiquitin protein ligase activity"/>
    <property type="evidence" value="ECO:0007669"/>
    <property type="project" value="UniProtKB-EC"/>
</dbReference>
<evidence type="ECO:0000256" key="8">
    <source>
        <dbReference type="ARBA" id="ARBA00022723"/>
    </source>
</evidence>
<feature type="transmembrane region" description="Helical" evidence="21">
    <location>
        <begin position="157"/>
        <end position="179"/>
    </location>
</feature>
<comment type="pathway">
    <text evidence="4">Protein modification; protein ubiquitination.</text>
</comment>
<evidence type="ECO:0000256" key="11">
    <source>
        <dbReference type="ARBA" id="ARBA00022787"/>
    </source>
</evidence>
<dbReference type="EMBL" id="HBUF01357852">
    <property type="protein sequence ID" value="CAG6718736.1"/>
    <property type="molecule type" value="Transcribed_RNA"/>
</dbReference>
<organism evidence="23">
    <name type="scientific">Cacopsylla melanoneura</name>
    <dbReference type="NCBI Taxonomy" id="428564"/>
    <lineage>
        <taxon>Eukaryota</taxon>
        <taxon>Metazoa</taxon>
        <taxon>Ecdysozoa</taxon>
        <taxon>Arthropoda</taxon>
        <taxon>Hexapoda</taxon>
        <taxon>Insecta</taxon>
        <taxon>Pterygota</taxon>
        <taxon>Neoptera</taxon>
        <taxon>Paraneoptera</taxon>
        <taxon>Hemiptera</taxon>
        <taxon>Sternorrhyncha</taxon>
        <taxon>Psylloidea</taxon>
        <taxon>Psyllidae</taxon>
        <taxon>Psyllinae</taxon>
        <taxon>Cacopsylla</taxon>
    </lineage>
</organism>
<evidence type="ECO:0000256" key="10">
    <source>
        <dbReference type="ARBA" id="ARBA00022786"/>
    </source>
</evidence>
<reference evidence="23" key="1">
    <citation type="submission" date="2021-05" db="EMBL/GenBank/DDBJ databases">
        <authorList>
            <person name="Alioto T."/>
            <person name="Alioto T."/>
            <person name="Gomez Garrido J."/>
        </authorList>
    </citation>
    <scope>NUCLEOTIDE SEQUENCE</scope>
</reference>
<keyword evidence="8" id="KW-0479">Metal-binding</keyword>
<dbReference type="InterPro" id="IPR011016">
    <property type="entry name" value="Znf_RING-CH"/>
</dbReference>
<evidence type="ECO:0000256" key="1">
    <source>
        <dbReference type="ARBA" id="ARBA00000900"/>
    </source>
</evidence>
<evidence type="ECO:0000256" key="5">
    <source>
        <dbReference type="ARBA" id="ARBA00012483"/>
    </source>
</evidence>
<keyword evidence="11" id="KW-1000">Mitochondrion outer membrane</keyword>
<keyword evidence="6" id="KW-0808">Transferase</keyword>
<dbReference type="EMBL" id="HBUF01093707">
    <property type="protein sequence ID" value="CAG6636320.1"/>
    <property type="molecule type" value="Transcribed_RNA"/>
</dbReference>
<evidence type="ECO:0000256" key="6">
    <source>
        <dbReference type="ARBA" id="ARBA00022679"/>
    </source>
</evidence>
<feature type="compositionally biased region" description="Basic and acidic residues" evidence="20">
    <location>
        <begin position="9"/>
        <end position="19"/>
    </location>
</feature>
<keyword evidence="14" id="KW-0496">Mitochondrion</keyword>
<evidence type="ECO:0000256" key="16">
    <source>
        <dbReference type="ARBA" id="ARBA00040151"/>
    </source>
</evidence>
<evidence type="ECO:0000256" key="17">
    <source>
        <dbReference type="ARBA" id="ARBA00043044"/>
    </source>
</evidence>
<feature type="transmembrane region" description="Helical" evidence="21">
    <location>
        <begin position="117"/>
        <end position="137"/>
    </location>
</feature>
<evidence type="ECO:0000256" key="7">
    <source>
        <dbReference type="ARBA" id="ARBA00022692"/>
    </source>
</evidence>
<dbReference type="InterPro" id="IPR013083">
    <property type="entry name" value="Znf_RING/FYVE/PHD"/>
</dbReference>
<evidence type="ECO:0000256" key="12">
    <source>
        <dbReference type="ARBA" id="ARBA00022833"/>
    </source>
</evidence>
<dbReference type="EMBL" id="HBUF01093705">
    <property type="protein sequence ID" value="CAG6636316.1"/>
    <property type="molecule type" value="Transcribed_RNA"/>
</dbReference>
<evidence type="ECO:0000256" key="2">
    <source>
        <dbReference type="ARBA" id="ARBA00004225"/>
    </source>
</evidence>
<dbReference type="PANTHER" id="PTHR46283">
    <property type="entry name" value="E3 UBIQUITIN-PROTEIN LIGASE MARCH5"/>
    <property type="match status" value="1"/>
</dbReference>
<protein>
    <recommendedName>
        <fullName evidence="16">E3 ubiquitin-protein ligase MARCHF5</fullName>
        <ecNumber evidence="5">2.3.2.27</ecNumber>
    </recommendedName>
    <alternativeName>
        <fullName evidence="18">Membrane-associated RING finger protein 5</fullName>
    </alternativeName>
    <alternativeName>
        <fullName evidence="17">Membrane-associated RING-CH protein V</fullName>
    </alternativeName>
    <alternativeName>
        <fullName evidence="19">RING-type E3 ubiquitin transferase MARCHF5</fullName>
    </alternativeName>
</protein>
<dbReference type="EMBL" id="HBUF01093706">
    <property type="protein sequence ID" value="CAG6636318.1"/>
    <property type="molecule type" value="Transcribed_RNA"/>
</dbReference>
<dbReference type="FunFam" id="3.30.40.10:FF:000262">
    <property type="entry name" value="E3 ubiquitin-protein ligase MARCH5"/>
    <property type="match status" value="1"/>
</dbReference>
<dbReference type="EC" id="2.3.2.27" evidence="5"/>
<dbReference type="Pfam" id="PF12906">
    <property type="entry name" value="RINGv"/>
    <property type="match status" value="1"/>
</dbReference>
<accession>A0A8D8QQU0</accession>
<keyword evidence="12" id="KW-0862">Zinc</keyword>
<dbReference type="GO" id="GO:0005741">
    <property type="term" value="C:mitochondrial outer membrane"/>
    <property type="evidence" value="ECO:0007669"/>
    <property type="project" value="UniProtKB-SubCell"/>
</dbReference>
<keyword evidence="7 21" id="KW-0812">Transmembrane</keyword>
<evidence type="ECO:0000256" key="18">
    <source>
        <dbReference type="ARBA" id="ARBA00043185"/>
    </source>
</evidence>